<dbReference type="Gene3D" id="3.40.50.300">
    <property type="entry name" value="P-loop containing nucleotide triphosphate hydrolases"/>
    <property type="match status" value="1"/>
</dbReference>
<comment type="caution">
    <text evidence="2">The sequence shown here is derived from an EMBL/GenBank/DDBJ whole genome shotgun (WGS) entry which is preliminary data.</text>
</comment>
<organism evidence="2 3">
    <name type="scientific">Gregarina niphandrodes</name>
    <name type="common">Septate eugregarine</name>
    <dbReference type="NCBI Taxonomy" id="110365"/>
    <lineage>
        <taxon>Eukaryota</taxon>
        <taxon>Sar</taxon>
        <taxon>Alveolata</taxon>
        <taxon>Apicomplexa</taxon>
        <taxon>Conoidasida</taxon>
        <taxon>Gregarinasina</taxon>
        <taxon>Eugregarinorida</taxon>
        <taxon>Gregarinidae</taxon>
        <taxon>Gregarina</taxon>
    </lineage>
</organism>
<evidence type="ECO:0000313" key="3">
    <source>
        <dbReference type="Proteomes" id="UP000019763"/>
    </source>
</evidence>
<reference evidence="2" key="1">
    <citation type="submission" date="2013-12" db="EMBL/GenBank/DDBJ databases">
        <authorList>
            <person name="Omoto C.K."/>
            <person name="Sibley D."/>
            <person name="Venepally P."/>
            <person name="Hadjithomas M."/>
            <person name="Karamycheva S."/>
            <person name="Brunk B."/>
            <person name="Roos D."/>
            <person name="Caler E."/>
            <person name="Lorenzi H."/>
        </authorList>
    </citation>
    <scope>NUCLEOTIDE SEQUENCE</scope>
</reference>
<dbReference type="GeneID" id="22916730"/>
<sequence length="144" mass="16773">MLRHHSAVTAYHRQVKKVSFARPKPEVSVLWGPPGTGKSHTARAVCDDYYVKPDGQWWDGYQGQDVVIFDDFYGSEKYSDMLRWLSENPIKVPIKNSMTDLLATKFIITSNVEPNRWYPQIEDKSALMRRITQIIYMDQVYSPE</sequence>
<dbReference type="VEuPathDB" id="CryptoDB:GNI_230520"/>
<evidence type="ECO:0000313" key="2">
    <source>
        <dbReference type="EMBL" id="EZG42755.1"/>
    </source>
</evidence>
<proteinExistence type="predicted"/>
<name>A0A023AWZ5_GRENI</name>
<dbReference type="Proteomes" id="UP000019763">
    <property type="component" value="Unassembled WGS sequence"/>
</dbReference>
<protein>
    <submittedName>
        <fullName evidence="2">Replicase</fullName>
    </submittedName>
</protein>
<dbReference type="InterPro" id="IPR000605">
    <property type="entry name" value="Helicase_SF3_ssDNA/RNA_vir"/>
</dbReference>
<evidence type="ECO:0000259" key="1">
    <source>
        <dbReference type="Pfam" id="PF00910"/>
    </source>
</evidence>
<accession>A0A023AWZ5</accession>
<keyword evidence="3" id="KW-1185">Reference proteome</keyword>
<dbReference type="GO" id="GO:0003724">
    <property type="term" value="F:RNA helicase activity"/>
    <property type="evidence" value="ECO:0007669"/>
    <property type="project" value="InterPro"/>
</dbReference>
<dbReference type="eggNOG" id="ENOG502SYH6">
    <property type="taxonomic scope" value="Eukaryota"/>
</dbReference>
<dbReference type="GO" id="GO:0003723">
    <property type="term" value="F:RNA binding"/>
    <property type="evidence" value="ECO:0007669"/>
    <property type="project" value="InterPro"/>
</dbReference>
<dbReference type="Pfam" id="PF00910">
    <property type="entry name" value="RNA_helicase"/>
    <property type="match status" value="1"/>
</dbReference>
<dbReference type="OrthoDB" id="5863943at2759"/>
<dbReference type="SUPFAM" id="SSF52540">
    <property type="entry name" value="P-loop containing nucleoside triphosphate hydrolases"/>
    <property type="match status" value="1"/>
</dbReference>
<dbReference type="InterPro" id="IPR027417">
    <property type="entry name" value="P-loop_NTPase"/>
</dbReference>
<feature type="domain" description="Helicase superfamily 3 single-stranded DNA/RNA virus" evidence="1">
    <location>
        <begin position="29"/>
        <end position="111"/>
    </location>
</feature>
<gene>
    <name evidence="2" type="ORF">GNI_230520</name>
</gene>
<dbReference type="RefSeq" id="XP_011133966.1">
    <property type="nucleotide sequence ID" value="XM_011135664.1"/>
</dbReference>
<dbReference type="EMBL" id="AFNH02001840">
    <property type="protein sequence ID" value="EZG42755.1"/>
    <property type="molecule type" value="Genomic_DNA"/>
</dbReference>
<dbReference type="AlphaFoldDB" id="A0A023AWZ5"/>